<sequence>MRRDDGRNSDDESEVVCMIRNNGSTIRNAIKEAARQSVLAGRKKKLKDYIRRFYSSNGGSNDVSTSTNSSSKRVLFQLGPESIIAAAAETGTRTSLDFPEFDCSIVDPRLRWCCHNGNQKACKLQPVQEEDLDELDVISSIDDNYSNGEFDWGDQGCGGGMLPAEYWY</sequence>
<name>A0AAV2D950_9ROSI</name>
<gene>
    <name evidence="1" type="ORF">LTRI10_LOCUS12244</name>
</gene>
<dbReference type="AlphaFoldDB" id="A0AAV2D950"/>
<organism evidence="1 2">
    <name type="scientific">Linum trigynum</name>
    <dbReference type="NCBI Taxonomy" id="586398"/>
    <lineage>
        <taxon>Eukaryota</taxon>
        <taxon>Viridiplantae</taxon>
        <taxon>Streptophyta</taxon>
        <taxon>Embryophyta</taxon>
        <taxon>Tracheophyta</taxon>
        <taxon>Spermatophyta</taxon>
        <taxon>Magnoliopsida</taxon>
        <taxon>eudicotyledons</taxon>
        <taxon>Gunneridae</taxon>
        <taxon>Pentapetalae</taxon>
        <taxon>rosids</taxon>
        <taxon>fabids</taxon>
        <taxon>Malpighiales</taxon>
        <taxon>Linaceae</taxon>
        <taxon>Linum</taxon>
    </lineage>
</organism>
<keyword evidence="2" id="KW-1185">Reference proteome</keyword>
<reference evidence="1 2" key="1">
    <citation type="submission" date="2024-04" db="EMBL/GenBank/DDBJ databases">
        <authorList>
            <person name="Fracassetti M."/>
        </authorList>
    </citation>
    <scope>NUCLEOTIDE SEQUENCE [LARGE SCALE GENOMIC DNA]</scope>
</reference>
<evidence type="ECO:0000313" key="2">
    <source>
        <dbReference type="Proteomes" id="UP001497516"/>
    </source>
</evidence>
<protein>
    <submittedName>
        <fullName evidence="1">Uncharacterized protein</fullName>
    </submittedName>
</protein>
<proteinExistence type="predicted"/>
<accession>A0AAV2D950</accession>
<evidence type="ECO:0000313" key="1">
    <source>
        <dbReference type="EMBL" id="CAL1369851.1"/>
    </source>
</evidence>
<dbReference type="EMBL" id="OZ034815">
    <property type="protein sequence ID" value="CAL1369851.1"/>
    <property type="molecule type" value="Genomic_DNA"/>
</dbReference>
<dbReference type="Proteomes" id="UP001497516">
    <property type="component" value="Chromosome 2"/>
</dbReference>